<gene>
    <name evidence="3" type="ORF">FPZ49_04915</name>
</gene>
<dbReference type="InterPro" id="IPR055170">
    <property type="entry name" value="GFO_IDH_MocA-like_dom"/>
</dbReference>
<feature type="domain" description="Gfo/Idh/MocA-like oxidoreductase N-terminal" evidence="1">
    <location>
        <begin position="4"/>
        <end position="122"/>
    </location>
</feature>
<reference evidence="3 4" key="1">
    <citation type="submission" date="2019-07" db="EMBL/GenBank/DDBJ databases">
        <authorList>
            <person name="Kim J."/>
        </authorList>
    </citation>
    <scope>NUCLEOTIDE SEQUENCE [LARGE SCALE GENOMIC DNA]</scope>
    <source>
        <strain evidence="3 4">JC52</strain>
    </source>
</reference>
<dbReference type="Gene3D" id="3.40.50.720">
    <property type="entry name" value="NAD(P)-binding Rossmann-like Domain"/>
    <property type="match status" value="1"/>
</dbReference>
<keyword evidence="4" id="KW-1185">Reference proteome</keyword>
<dbReference type="SUPFAM" id="SSF55347">
    <property type="entry name" value="Glyceraldehyde-3-phosphate dehydrogenase-like, C-terminal domain"/>
    <property type="match status" value="1"/>
</dbReference>
<dbReference type="InterPro" id="IPR000683">
    <property type="entry name" value="Gfo/Idh/MocA-like_OxRdtase_N"/>
</dbReference>
<dbReference type="RefSeq" id="WP_144844001.1">
    <property type="nucleotide sequence ID" value="NZ_VNJI01000004.1"/>
</dbReference>
<organism evidence="3 4">
    <name type="scientific">Paenibacillus cremeus</name>
    <dbReference type="NCBI Taxonomy" id="2163881"/>
    <lineage>
        <taxon>Bacteria</taxon>
        <taxon>Bacillati</taxon>
        <taxon>Bacillota</taxon>
        <taxon>Bacilli</taxon>
        <taxon>Bacillales</taxon>
        <taxon>Paenibacillaceae</taxon>
        <taxon>Paenibacillus</taxon>
    </lineage>
</organism>
<dbReference type="InterPro" id="IPR036291">
    <property type="entry name" value="NAD(P)-bd_dom_sf"/>
</dbReference>
<dbReference type="Gene3D" id="3.30.360.10">
    <property type="entry name" value="Dihydrodipicolinate Reductase, domain 2"/>
    <property type="match status" value="1"/>
</dbReference>
<dbReference type="Pfam" id="PF01408">
    <property type="entry name" value="GFO_IDH_MocA"/>
    <property type="match status" value="1"/>
</dbReference>
<dbReference type="GO" id="GO:0000166">
    <property type="term" value="F:nucleotide binding"/>
    <property type="evidence" value="ECO:0007669"/>
    <property type="project" value="InterPro"/>
</dbReference>
<evidence type="ECO:0000259" key="1">
    <source>
        <dbReference type="Pfam" id="PF01408"/>
    </source>
</evidence>
<proteinExistence type="predicted"/>
<evidence type="ECO:0000259" key="2">
    <source>
        <dbReference type="Pfam" id="PF22725"/>
    </source>
</evidence>
<evidence type="ECO:0000313" key="3">
    <source>
        <dbReference type="EMBL" id="TVY11177.1"/>
    </source>
</evidence>
<dbReference type="OrthoDB" id="9815825at2"/>
<comment type="caution">
    <text evidence="3">The sequence shown here is derived from an EMBL/GenBank/DDBJ whole genome shotgun (WGS) entry which is preliminary data.</text>
</comment>
<dbReference type="InterPro" id="IPR052515">
    <property type="entry name" value="Gfo/Idh/MocA_Oxidoreductase"/>
</dbReference>
<sequence>MSLQIAFVGTGSYALKHAGMISAMNDVRVAAFCGTNIGKAEAAAGRWSGAAAYDNVEEMVERERPDAVYVCVPPMAHGAIEETLIERGIPFFVEKPLGVEASIPERLLSAVQHKRLITSVGYHWRYQDSTQRARELLKDCQAGLALGYFMGALPRVPWWRIQAGSGGQFVEQTTHVTDLLRYLCGEAVEVYAIYNHTVMHRKVEGVDVPDSGTVTLKLSNGMIATISNTCLLPMGHTSGLHLYTDQGVLELQGTELKVCRQSETHEYKNVTDPYLRENEAFLHALRTGDDSGILSSYEDAVRTHRISMAANDSAQTGQPVKLK</sequence>
<name>A0A559KGB6_9BACL</name>
<dbReference type="PANTHER" id="PTHR43249:SF1">
    <property type="entry name" value="D-GLUCOSIDE 3-DEHYDROGENASE"/>
    <property type="match status" value="1"/>
</dbReference>
<accession>A0A559KGB6</accession>
<dbReference type="PANTHER" id="PTHR43249">
    <property type="entry name" value="UDP-N-ACETYL-2-AMINO-2-DEOXY-D-GLUCURONATE OXIDASE"/>
    <property type="match status" value="1"/>
</dbReference>
<feature type="domain" description="GFO/IDH/MocA-like oxidoreductase" evidence="2">
    <location>
        <begin position="157"/>
        <end position="249"/>
    </location>
</feature>
<dbReference type="AlphaFoldDB" id="A0A559KGB6"/>
<dbReference type="SUPFAM" id="SSF51735">
    <property type="entry name" value="NAD(P)-binding Rossmann-fold domains"/>
    <property type="match status" value="1"/>
</dbReference>
<dbReference type="EMBL" id="VNJI01000004">
    <property type="protein sequence ID" value="TVY11177.1"/>
    <property type="molecule type" value="Genomic_DNA"/>
</dbReference>
<dbReference type="Pfam" id="PF22725">
    <property type="entry name" value="GFO_IDH_MocA_C3"/>
    <property type="match status" value="1"/>
</dbReference>
<dbReference type="Proteomes" id="UP000317036">
    <property type="component" value="Unassembled WGS sequence"/>
</dbReference>
<evidence type="ECO:0000313" key="4">
    <source>
        <dbReference type="Proteomes" id="UP000317036"/>
    </source>
</evidence>
<protein>
    <submittedName>
        <fullName evidence="3">Gfo/Idh/MocA family oxidoreductase</fullName>
    </submittedName>
</protein>